<sequence length="281" mass="30645">MVGWGRLLRRPHETTSPPPLKTHECNTHSSEIGTDIEVYQWLQALFAVARVFLHAHTDAASRADFRSKHFSLHPHRAAPSPKAMLLRPICEAFKTLAQVGALSRSVTRETMCGARKARQLASTATTPVANTSESTQLPQRSIRTQQLMGSVLRIASYVCLSDALSTRINIGTTESATQPGGKRRNRSTVSSEAFWIQTVSNSLSAKQRMADNATANVTAPACLINLSAVLSINGGPVHGRGCSRPSSKLCLLTLSALIVEEQPRFHPHWTRRGDLSNAHIV</sequence>
<dbReference type="GeneID" id="54412511"/>
<evidence type="ECO:0000313" key="3">
    <source>
        <dbReference type="Proteomes" id="UP000799771"/>
    </source>
</evidence>
<dbReference type="EMBL" id="ML977517">
    <property type="protein sequence ID" value="KAF2125204.1"/>
    <property type="molecule type" value="Genomic_DNA"/>
</dbReference>
<feature type="region of interest" description="Disordered" evidence="1">
    <location>
        <begin position="1"/>
        <end position="26"/>
    </location>
</feature>
<proteinExistence type="predicted"/>
<dbReference type="AlphaFoldDB" id="A0A6A6A202"/>
<accession>A0A6A6A202</accession>
<evidence type="ECO:0000313" key="2">
    <source>
        <dbReference type="EMBL" id="KAF2125204.1"/>
    </source>
</evidence>
<keyword evidence="3" id="KW-1185">Reference proteome</keyword>
<protein>
    <submittedName>
        <fullName evidence="2">Uncharacterized protein</fullName>
    </submittedName>
</protein>
<name>A0A6A6A202_9PLEO</name>
<reference evidence="2" key="1">
    <citation type="journal article" date="2020" name="Stud. Mycol.">
        <title>101 Dothideomycetes genomes: a test case for predicting lifestyles and emergence of pathogens.</title>
        <authorList>
            <person name="Haridas S."/>
            <person name="Albert R."/>
            <person name="Binder M."/>
            <person name="Bloem J."/>
            <person name="Labutti K."/>
            <person name="Salamov A."/>
            <person name="Andreopoulos B."/>
            <person name="Baker S."/>
            <person name="Barry K."/>
            <person name="Bills G."/>
            <person name="Bluhm B."/>
            <person name="Cannon C."/>
            <person name="Castanera R."/>
            <person name="Culley D."/>
            <person name="Daum C."/>
            <person name="Ezra D."/>
            <person name="Gonzalez J."/>
            <person name="Henrissat B."/>
            <person name="Kuo A."/>
            <person name="Liang C."/>
            <person name="Lipzen A."/>
            <person name="Lutzoni F."/>
            <person name="Magnuson J."/>
            <person name="Mondo S."/>
            <person name="Nolan M."/>
            <person name="Ohm R."/>
            <person name="Pangilinan J."/>
            <person name="Park H.-J."/>
            <person name="Ramirez L."/>
            <person name="Alfaro M."/>
            <person name="Sun H."/>
            <person name="Tritt A."/>
            <person name="Yoshinaga Y."/>
            <person name="Zwiers L.-H."/>
            <person name="Turgeon B."/>
            <person name="Goodwin S."/>
            <person name="Spatafora J."/>
            <person name="Crous P."/>
            <person name="Grigoriev I."/>
        </authorList>
    </citation>
    <scope>NUCLEOTIDE SEQUENCE</scope>
    <source>
        <strain evidence="2">CBS 119687</strain>
    </source>
</reference>
<dbReference type="RefSeq" id="XP_033519596.1">
    <property type="nucleotide sequence ID" value="XM_033672079.1"/>
</dbReference>
<gene>
    <name evidence="2" type="ORF">P153DRAFT_410761</name>
</gene>
<evidence type="ECO:0000256" key="1">
    <source>
        <dbReference type="SAM" id="MobiDB-lite"/>
    </source>
</evidence>
<organism evidence="2 3">
    <name type="scientific">Dothidotthia symphoricarpi CBS 119687</name>
    <dbReference type="NCBI Taxonomy" id="1392245"/>
    <lineage>
        <taxon>Eukaryota</taxon>
        <taxon>Fungi</taxon>
        <taxon>Dikarya</taxon>
        <taxon>Ascomycota</taxon>
        <taxon>Pezizomycotina</taxon>
        <taxon>Dothideomycetes</taxon>
        <taxon>Pleosporomycetidae</taxon>
        <taxon>Pleosporales</taxon>
        <taxon>Dothidotthiaceae</taxon>
        <taxon>Dothidotthia</taxon>
    </lineage>
</organism>
<dbReference type="Proteomes" id="UP000799771">
    <property type="component" value="Unassembled WGS sequence"/>
</dbReference>